<dbReference type="OMA" id="RTNTWHN"/>
<organism evidence="3 4">
    <name type="scientific">Cajanus cajan</name>
    <name type="common">Pigeon pea</name>
    <name type="synonym">Cajanus indicus</name>
    <dbReference type="NCBI Taxonomy" id="3821"/>
    <lineage>
        <taxon>Eukaryota</taxon>
        <taxon>Viridiplantae</taxon>
        <taxon>Streptophyta</taxon>
        <taxon>Embryophyta</taxon>
        <taxon>Tracheophyta</taxon>
        <taxon>Spermatophyta</taxon>
        <taxon>Magnoliopsida</taxon>
        <taxon>eudicotyledons</taxon>
        <taxon>Gunneridae</taxon>
        <taxon>Pentapetalae</taxon>
        <taxon>rosids</taxon>
        <taxon>fabids</taxon>
        <taxon>Fabales</taxon>
        <taxon>Fabaceae</taxon>
        <taxon>Papilionoideae</taxon>
        <taxon>50 kb inversion clade</taxon>
        <taxon>NPAAA clade</taxon>
        <taxon>indigoferoid/millettioid clade</taxon>
        <taxon>Phaseoleae</taxon>
        <taxon>Cajanus</taxon>
    </lineage>
</organism>
<protein>
    <submittedName>
        <fullName evidence="3">SufE-like protein slr1419</fullName>
    </submittedName>
</protein>
<gene>
    <name evidence="3" type="ORF">KK1_019954</name>
</gene>
<dbReference type="EMBL" id="CM003603">
    <property type="protein sequence ID" value="KYP75754.1"/>
    <property type="molecule type" value="Genomic_DNA"/>
</dbReference>
<dbReference type="Proteomes" id="UP000075243">
    <property type="component" value="Chromosome 1"/>
</dbReference>
<dbReference type="PANTHER" id="PTHR43597:SF5">
    <property type="entry name" value="SUFE-LIKE PROTEIN 2, CHLOROPLASTIC"/>
    <property type="match status" value="1"/>
</dbReference>
<keyword evidence="4" id="KW-1185">Reference proteome</keyword>
<accession>A0A151U8V1</accession>
<reference evidence="3 4" key="1">
    <citation type="journal article" date="2012" name="Nat. Biotechnol.">
        <title>Draft genome sequence of pigeonpea (Cajanus cajan), an orphan legume crop of resource-poor farmers.</title>
        <authorList>
            <person name="Varshney R.K."/>
            <person name="Chen W."/>
            <person name="Li Y."/>
            <person name="Bharti A.K."/>
            <person name="Saxena R.K."/>
            <person name="Schlueter J.A."/>
            <person name="Donoghue M.T."/>
            <person name="Azam S."/>
            <person name="Fan G."/>
            <person name="Whaley A.M."/>
            <person name="Farmer A.D."/>
            <person name="Sheridan J."/>
            <person name="Iwata A."/>
            <person name="Tuteja R."/>
            <person name="Penmetsa R.V."/>
            <person name="Wu W."/>
            <person name="Upadhyaya H.D."/>
            <person name="Yang S.P."/>
            <person name="Shah T."/>
            <person name="Saxena K.B."/>
            <person name="Michael T."/>
            <person name="McCombie W.R."/>
            <person name="Yang B."/>
            <person name="Zhang G."/>
            <person name="Yang H."/>
            <person name="Wang J."/>
            <person name="Spillane C."/>
            <person name="Cook D.R."/>
            <person name="May G.D."/>
            <person name="Xu X."/>
            <person name="Jackson S.A."/>
        </authorList>
    </citation>
    <scope>NUCLEOTIDE SEQUENCE [LARGE SCALE GENOMIC DNA]</scope>
    <source>
        <strain evidence="4">cv. Asha</strain>
    </source>
</reference>
<dbReference type="Gramene" id="C.cajan_19390.t">
    <property type="protein sequence ID" value="C.cajan_19390.t.cds1"/>
    <property type="gene ID" value="C.cajan_19390"/>
</dbReference>
<dbReference type="STRING" id="3821.A0A151U8V1"/>
<sequence length="166" mass="18752">MGSTTVLSLPLGKPNARVAPKLTVSKVADKLNNLTSEFRSLSEPIERVKRLLHYASLLPPMGAAERVPENRVAGCATEVWVVAEVDERRRMRFRADSDSEISKGFCWCLVWMLDGALPEDLLLLHTDHFQHINVGLGITLKAQSRTNTWHNVFFHMQNATRDFIIN</sequence>
<feature type="domain" description="Fe-S metabolism associated" evidence="2">
    <location>
        <begin position="36"/>
        <end position="158"/>
    </location>
</feature>
<dbReference type="SUPFAM" id="SSF82649">
    <property type="entry name" value="SufE/NifU"/>
    <property type="match status" value="1"/>
</dbReference>
<evidence type="ECO:0000256" key="1">
    <source>
        <dbReference type="ARBA" id="ARBA00010282"/>
    </source>
</evidence>
<evidence type="ECO:0000313" key="4">
    <source>
        <dbReference type="Proteomes" id="UP000075243"/>
    </source>
</evidence>
<evidence type="ECO:0000313" key="3">
    <source>
        <dbReference type="EMBL" id="KYP75754.1"/>
    </source>
</evidence>
<dbReference type="Gene3D" id="3.90.1010.10">
    <property type="match status" value="1"/>
</dbReference>
<dbReference type="AlphaFoldDB" id="A0A151U8V1"/>
<name>A0A151U8V1_CAJCA</name>
<evidence type="ECO:0000259" key="2">
    <source>
        <dbReference type="Pfam" id="PF02657"/>
    </source>
</evidence>
<dbReference type="InterPro" id="IPR003808">
    <property type="entry name" value="Fe-S_metab-assoc_dom"/>
</dbReference>
<dbReference type="PANTHER" id="PTHR43597">
    <property type="entry name" value="SULFUR ACCEPTOR PROTEIN CSDE"/>
    <property type="match status" value="1"/>
</dbReference>
<dbReference type="Pfam" id="PF02657">
    <property type="entry name" value="SufE"/>
    <property type="match status" value="1"/>
</dbReference>
<proteinExistence type="inferred from homology"/>
<comment type="similarity">
    <text evidence="1">Belongs to the SufE family.</text>
</comment>